<name>A0ACC2ZBB8_9PEZI</name>
<evidence type="ECO:0000313" key="1">
    <source>
        <dbReference type="EMBL" id="KAJ9645071.1"/>
    </source>
</evidence>
<comment type="caution">
    <text evidence="1">The sequence shown here is derived from an EMBL/GenBank/DDBJ whole genome shotgun (WGS) entry which is preliminary data.</text>
</comment>
<reference evidence="1" key="1">
    <citation type="submission" date="2022-10" db="EMBL/GenBank/DDBJ databases">
        <title>Culturing micro-colonial fungi from biological soil crusts in the Mojave desert and describing Neophaeococcomyces mojavensis, and introducing the new genera and species Taxawa tesnikishii.</title>
        <authorList>
            <person name="Kurbessoian T."/>
            <person name="Stajich J.E."/>
        </authorList>
    </citation>
    <scope>NUCLEOTIDE SEQUENCE</scope>
    <source>
        <strain evidence="1">JES_115</strain>
    </source>
</reference>
<keyword evidence="2" id="KW-1185">Reference proteome</keyword>
<protein>
    <submittedName>
        <fullName evidence="1">Uncharacterized protein</fullName>
    </submittedName>
</protein>
<gene>
    <name evidence="1" type="ORF">H2199_003075</name>
</gene>
<dbReference type="EMBL" id="JAPDRP010000008">
    <property type="protein sequence ID" value="KAJ9645071.1"/>
    <property type="molecule type" value="Genomic_DNA"/>
</dbReference>
<proteinExistence type="predicted"/>
<sequence>MDKVDELNATYGSNYRAALKECEKRIQKKPKDPSFVALLKLRRLYPDDPKWFYAYIAATQLAAEKDLDQSTSGLNRTLAYKALEQAVAKGSTGSGSPGTLSTLRELSLLVEVYRRQGRQEQLLAVLEDANVGVGSFLVKHSWEFVSVKLQTLREQKLWERLWNYCSHIITEALQANPSSDDAPYEFFAADWLVWECLLEATSGLKDEDVTIPEHTESLIKQYYDSSASRIRLALLAMATEASASADNSQLLEACKAYLRLYGHLSSCFDDLRVLLESLSCAGRVEFRDFATQVARDAGQSTEYESEFKKWSAMELNVLKIDYLLSMSAAQNPEKDRLEAFASNCVRLSNHRDTYASLLFVRLLVYLGLNSMAYTNYSSLAIKEFLHDTLGHVLFTRIASQHPFATHRLNNWDPDESLLQVVHFYTNSQAKLVRFFSESLDNKEYEKLLELDDLRNRFNMSFQKCSTDIERQRIGRLRGEPVTEDSLGTLNGYEQDLVEGKSVDFKDNRDFDSFPNFECSTGPRFEHYIQNGPKPGKFWLASCLFVEDVHSIINQALPRSRPQPSIISNATESQKAELTTAEREASLGWALLAPIGMNTLSEELAPQGTVKEIAENLNADLQKLETWLNKLREAYVSGQYSTSHGLLPVCHELQPMFLHLDVLLACWKLCDALLQCAKQKSHKLKGKIPKEEIQRVMEIVQNTHARIRKRAADWKNRLSEGGLGVMADQMLEGTVGEAIEQLLGAGAMVVVEECAGLVQDAAQDTLDGVLQVKLAKRQG</sequence>
<evidence type="ECO:0000313" key="2">
    <source>
        <dbReference type="Proteomes" id="UP001172680"/>
    </source>
</evidence>
<accession>A0ACC2ZBB8</accession>
<organism evidence="1 2">
    <name type="scientific">Coniosporium tulheliwenetii</name>
    <dbReference type="NCBI Taxonomy" id="3383036"/>
    <lineage>
        <taxon>Eukaryota</taxon>
        <taxon>Fungi</taxon>
        <taxon>Dikarya</taxon>
        <taxon>Ascomycota</taxon>
        <taxon>Pezizomycotina</taxon>
        <taxon>Dothideomycetes</taxon>
        <taxon>Dothideomycetes incertae sedis</taxon>
        <taxon>Coniosporium</taxon>
    </lineage>
</organism>
<dbReference type="Proteomes" id="UP001172680">
    <property type="component" value="Unassembled WGS sequence"/>
</dbReference>